<evidence type="ECO:0000256" key="1">
    <source>
        <dbReference type="SAM" id="Coils"/>
    </source>
</evidence>
<evidence type="ECO:0000313" key="3">
    <source>
        <dbReference type="EMBL" id="CAI2376552.1"/>
    </source>
</evidence>
<evidence type="ECO:0000313" key="4">
    <source>
        <dbReference type="Proteomes" id="UP001295684"/>
    </source>
</evidence>
<reference evidence="3" key="1">
    <citation type="submission" date="2023-07" db="EMBL/GenBank/DDBJ databases">
        <authorList>
            <consortium name="AG Swart"/>
            <person name="Singh M."/>
            <person name="Singh A."/>
            <person name="Seah K."/>
            <person name="Emmerich C."/>
        </authorList>
    </citation>
    <scope>NUCLEOTIDE SEQUENCE</scope>
    <source>
        <strain evidence="3">DP1</strain>
    </source>
</reference>
<dbReference type="EMBL" id="CAMPGE010018114">
    <property type="protein sequence ID" value="CAI2376552.1"/>
    <property type="molecule type" value="Genomic_DNA"/>
</dbReference>
<evidence type="ECO:0000256" key="2">
    <source>
        <dbReference type="SAM" id="MobiDB-lite"/>
    </source>
</evidence>
<dbReference type="Gene3D" id="1.20.5.170">
    <property type="match status" value="1"/>
</dbReference>
<feature type="coiled-coil region" evidence="1">
    <location>
        <begin position="29"/>
        <end position="63"/>
    </location>
</feature>
<proteinExistence type="predicted"/>
<feature type="compositionally biased region" description="Basic residues" evidence="2">
    <location>
        <begin position="1"/>
        <end position="12"/>
    </location>
</feature>
<dbReference type="CDD" id="cd14686">
    <property type="entry name" value="bZIP"/>
    <property type="match status" value="1"/>
</dbReference>
<dbReference type="Proteomes" id="UP001295684">
    <property type="component" value="Unassembled WGS sequence"/>
</dbReference>
<sequence length="298" mass="35525">MEAHPPKARKRKTNSERSREFRKRKKAFVQDKIKQVEALEEEVKELRKENSEMKEMIRMLEGRKVGGGSKGVSGHAGNIQKRTFDNTLQEYEDYFYNSLSKKLQSNPDEVRFSMIEQTFEHVYDWSDDRISFIKKCFKDILDNMLSLETKCYQTCLKNFPLSSFVKNQRNKRRHKKYFQKSTDNLTPKEISTNIQLRDEVIDFVDKNSKYFHNWMKQARKIAKELIILRNNLLNSYQSQKKVFESSGYSNWFKKSDLINTLKLVDQLKNTKFLTPHYLYNIPPKTHSNPKYEEGELTE</sequence>
<dbReference type="AlphaFoldDB" id="A0AAD2D1K6"/>
<keyword evidence="4" id="KW-1185">Reference proteome</keyword>
<comment type="caution">
    <text evidence="3">The sequence shown here is derived from an EMBL/GenBank/DDBJ whole genome shotgun (WGS) entry which is preliminary data.</text>
</comment>
<feature type="region of interest" description="Disordered" evidence="2">
    <location>
        <begin position="1"/>
        <end position="24"/>
    </location>
</feature>
<name>A0AAD2D1K6_EUPCR</name>
<evidence type="ECO:0008006" key="5">
    <source>
        <dbReference type="Google" id="ProtNLM"/>
    </source>
</evidence>
<gene>
    <name evidence="3" type="ORF">ECRASSUSDP1_LOCUS17922</name>
</gene>
<organism evidence="3 4">
    <name type="scientific">Euplotes crassus</name>
    <dbReference type="NCBI Taxonomy" id="5936"/>
    <lineage>
        <taxon>Eukaryota</taxon>
        <taxon>Sar</taxon>
        <taxon>Alveolata</taxon>
        <taxon>Ciliophora</taxon>
        <taxon>Intramacronucleata</taxon>
        <taxon>Spirotrichea</taxon>
        <taxon>Hypotrichia</taxon>
        <taxon>Euplotida</taxon>
        <taxon>Euplotidae</taxon>
        <taxon>Moneuplotes</taxon>
    </lineage>
</organism>
<accession>A0AAD2D1K6</accession>
<protein>
    <recommendedName>
        <fullName evidence="5">BZIP domain-containing protein</fullName>
    </recommendedName>
</protein>
<keyword evidence="1" id="KW-0175">Coiled coil</keyword>